<reference evidence="10 11" key="1">
    <citation type="submission" date="2011-09" db="EMBL/GenBank/DDBJ databases">
        <title>The permanent draft genome of Caldithrix abyssi DSM 13497.</title>
        <authorList>
            <consortium name="US DOE Joint Genome Institute (JGI-PGF)"/>
            <person name="Lucas S."/>
            <person name="Han J."/>
            <person name="Lapidus A."/>
            <person name="Bruce D."/>
            <person name="Goodwin L."/>
            <person name="Pitluck S."/>
            <person name="Peters L."/>
            <person name="Kyrpides N."/>
            <person name="Mavromatis K."/>
            <person name="Ivanova N."/>
            <person name="Mikhailova N."/>
            <person name="Chertkov O."/>
            <person name="Detter J.C."/>
            <person name="Tapia R."/>
            <person name="Han C."/>
            <person name="Land M."/>
            <person name="Hauser L."/>
            <person name="Markowitz V."/>
            <person name="Cheng J.-F."/>
            <person name="Hugenholtz P."/>
            <person name="Woyke T."/>
            <person name="Wu D."/>
            <person name="Spring S."/>
            <person name="Brambilla E."/>
            <person name="Klenk H.-P."/>
            <person name="Eisen J.A."/>
        </authorList>
    </citation>
    <scope>NUCLEOTIDE SEQUENCE [LARGE SCALE GENOMIC DNA]</scope>
    <source>
        <strain evidence="10 11">DSM 13497</strain>
    </source>
</reference>
<keyword evidence="11" id="KW-1185">Reference proteome</keyword>
<reference evidence="9 12" key="2">
    <citation type="submission" date="2016-11" db="EMBL/GenBank/DDBJ databases">
        <title>Genomic analysis of Caldithrix abyssi and proposal of a novel bacterial phylum Caldithrichaeota.</title>
        <authorList>
            <person name="Kublanov I."/>
            <person name="Sigalova O."/>
            <person name="Gavrilov S."/>
            <person name="Lebedinsky A."/>
            <person name="Ivanova N."/>
            <person name="Daum C."/>
            <person name="Reddy T."/>
            <person name="Klenk H.P."/>
            <person name="Goker M."/>
            <person name="Reva O."/>
            <person name="Miroshnichenko M."/>
            <person name="Kyprides N."/>
            <person name="Woyke T."/>
            <person name="Gelfand M."/>
        </authorList>
    </citation>
    <scope>NUCLEOTIDE SEQUENCE [LARGE SCALE GENOMIC DNA]</scope>
    <source>
        <strain evidence="9 12">LF13</strain>
    </source>
</reference>
<comment type="similarity">
    <text evidence="6">Belongs to the RnfG family.</text>
</comment>
<dbReference type="Pfam" id="PF04205">
    <property type="entry name" value="FMN_bind"/>
    <property type="match status" value="1"/>
</dbReference>
<keyword evidence="1 6" id="KW-0813">Transport</keyword>
<feature type="domain" description="FMN-binding" evidence="8">
    <location>
        <begin position="98"/>
        <end position="185"/>
    </location>
</feature>
<keyword evidence="6 7" id="KW-0472">Membrane</keyword>
<keyword evidence="6" id="KW-1278">Translocase</keyword>
<dbReference type="HOGENOM" id="CLU_077882_1_1_0"/>
<dbReference type="EMBL" id="CP018099">
    <property type="protein sequence ID" value="APF19880.1"/>
    <property type="molecule type" value="Genomic_DNA"/>
</dbReference>
<dbReference type="PANTHER" id="PTHR36118:SF1">
    <property type="entry name" value="ION-TRANSLOCATING OXIDOREDUCTASE COMPLEX SUBUNIT G"/>
    <property type="match status" value="1"/>
</dbReference>
<keyword evidence="4 6" id="KW-0288">FMN</keyword>
<feature type="modified residue" description="FMN phosphoryl threonine" evidence="6">
    <location>
        <position position="168"/>
    </location>
</feature>
<evidence type="ECO:0000256" key="2">
    <source>
        <dbReference type="ARBA" id="ARBA00022553"/>
    </source>
</evidence>
<dbReference type="AlphaFoldDB" id="H1XPQ6"/>
<dbReference type="OrthoDB" id="9784165at2"/>
<dbReference type="eggNOG" id="COG4659">
    <property type="taxonomic scope" value="Bacteria"/>
</dbReference>
<evidence type="ECO:0000256" key="5">
    <source>
        <dbReference type="ARBA" id="ARBA00022982"/>
    </source>
</evidence>
<gene>
    <name evidence="6 9" type="primary">rnfG</name>
    <name evidence="9" type="ORF">Cabys_3132</name>
    <name evidence="10" type="ORF">Calab_0331</name>
</gene>
<keyword evidence="5 6" id="KW-0249">Electron transport</keyword>
<feature type="transmembrane region" description="Helical" evidence="7">
    <location>
        <begin position="6"/>
        <end position="28"/>
    </location>
</feature>
<organism evidence="10 11">
    <name type="scientific">Caldithrix abyssi DSM 13497</name>
    <dbReference type="NCBI Taxonomy" id="880073"/>
    <lineage>
        <taxon>Bacteria</taxon>
        <taxon>Pseudomonadati</taxon>
        <taxon>Calditrichota</taxon>
        <taxon>Calditrichia</taxon>
        <taxon>Calditrichales</taxon>
        <taxon>Calditrichaceae</taxon>
        <taxon>Caldithrix</taxon>
    </lineage>
</organism>
<sequence length="194" mass="21564" precursor="true">MDKQESGFKIISVLVLIAFFAAALLAYVNKITREPIARNMKEETRHAVRIVLNSLGHIEYPDDPLAKNLSSFQAKYFPARDSTGKVIGYAVIVNAPNGFSGDFEMMIGIDSTGKVLDTYVLNHKETPGLGDNMKKEDFRKQFRGRTLDNTKWAVKKDGGDIDALTAATITSRAFTSGVKRALMVFQALKEEKEK</sequence>
<evidence type="ECO:0000256" key="7">
    <source>
        <dbReference type="SAM" id="Phobius"/>
    </source>
</evidence>
<evidence type="ECO:0000313" key="9">
    <source>
        <dbReference type="EMBL" id="APF19880.1"/>
    </source>
</evidence>
<dbReference type="InterPro" id="IPR007329">
    <property type="entry name" value="FMN-bd"/>
</dbReference>
<evidence type="ECO:0000256" key="1">
    <source>
        <dbReference type="ARBA" id="ARBA00022448"/>
    </source>
</evidence>
<evidence type="ECO:0000256" key="4">
    <source>
        <dbReference type="ARBA" id="ARBA00022643"/>
    </source>
</evidence>
<dbReference type="EC" id="7.-.-.-" evidence="6"/>
<keyword evidence="3 6" id="KW-0285">Flavoprotein</keyword>
<dbReference type="HAMAP" id="MF_00479">
    <property type="entry name" value="RsxG_RnfG"/>
    <property type="match status" value="1"/>
</dbReference>
<keyword evidence="2 6" id="KW-0597">Phosphoprotein</keyword>
<dbReference type="SMART" id="SM00900">
    <property type="entry name" value="FMN_bind"/>
    <property type="match status" value="1"/>
</dbReference>
<dbReference type="InParanoid" id="H1XPQ6"/>
<dbReference type="PIRSF" id="PIRSF006091">
    <property type="entry name" value="E_trnsport_RnfG"/>
    <property type="match status" value="1"/>
</dbReference>
<evidence type="ECO:0000313" key="10">
    <source>
        <dbReference type="EMBL" id="EHO39977.1"/>
    </source>
</evidence>
<evidence type="ECO:0000313" key="11">
    <source>
        <dbReference type="Proteomes" id="UP000004671"/>
    </source>
</evidence>
<dbReference type="FunCoup" id="H1XPQ6">
    <property type="interactions" value="53"/>
</dbReference>
<proteinExistence type="inferred from homology"/>
<evidence type="ECO:0000259" key="8">
    <source>
        <dbReference type="SMART" id="SM00900"/>
    </source>
</evidence>
<dbReference type="PANTHER" id="PTHR36118">
    <property type="entry name" value="ION-TRANSLOCATING OXIDOREDUCTASE COMPLEX SUBUNIT G"/>
    <property type="match status" value="1"/>
</dbReference>
<dbReference type="STRING" id="880073.Cabys_3132"/>
<dbReference type="GO" id="GO:0009055">
    <property type="term" value="F:electron transfer activity"/>
    <property type="evidence" value="ECO:0007669"/>
    <property type="project" value="InterPro"/>
</dbReference>
<evidence type="ECO:0000313" key="12">
    <source>
        <dbReference type="Proteomes" id="UP000183868"/>
    </source>
</evidence>
<dbReference type="EMBL" id="CM001402">
    <property type="protein sequence ID" value="EHO39977.1"/>
    <property type="molecule type" value="Genomic_DNA"/>
</dbReference>
<comment type="subunit">
    <text evidence="6">The complex is composed of six subunits: RnfA, RnfB, RnfC, RnfD, RnfE and RnfG.</text>
</comment>
<evidence type="ECO:0000256" key="6">
    <source>
        <dbReference type="HAMAP-Rule" id="MF_00479"/>
    </source>
</evidence>
<dbReference type="InterPro" id="IPR010209">
    <property type="entry name" value="Ion_transpt_RnfG/RsxG"/>
</dbReference>
<keyword evidence="6 7" id="KW-0812">Transmembrane</keyword>
<keyword evidence="6 7" id="KW-1133">Transmembrane helix</keyword>
<name>H1XPQ6_CALAY</name>
<dbReference type="Proteomes" id="UP000004671">
    <property type="component" value="Chromosome"/>
</dbReference>
<comment type="cofactor">
    <cofactor evidence="6">
        <name>FMN</name>
        <dbReference type="ChEBI" id="CHEBI:58210"/>
    </cofactor>
</comment>
<dbReference type="NCBIfam" id="TIGR01947">
    <property type="entry name" value="rnfG"/>
    <property type="match status" value="1"/>
</dbReference>
<comment type="function">
    <text evidence="6">Part of a membrane-bound complex that couples electron transfer with translocation of ions across the membrane.</text>
</comment>
<dbReference type="RefSeq" id="WP_006926884.1">
    <property type="nucleotide sequence ID" value="NZ_CM001402.1"/>
</dbReference>
<dbReference type="GO" id="GO:0005886">
    <property type="term" value="C:plasma membrane"/>
    <property type="evidence" value="ECO:0007669"/>
    <property type="project" value="UniProtKB-SubCell"/>
</dbReference>
<dbReference type="PaxDb" id="880073-Calab_0331"/>
<dbReference type="KEGG" id="caby:Cabys_3132"/>
<accession>H1XPQ6</accession>
<dbReference type="Proteomes" id="UP000183868">
    <property type="component" value="Chromosome"/>
</dbReference>
<evidence type="ECO:0000256" key="3">
    <source>
        <dbReference type="ARBA" id="ARBA00022630"/>
    </source>
</evidence>
<keyword evidence="6" id="KW-1003">Cell membrane</keyword>
<comment type="subcellular location">
    <subcellularLocation>
        <location evidence="6">Cell membrane</location>
        <topology evidence="6">Single-pass membrane protein</topology>
    </subcellularLocation>
</comment>
<protein>
    <recommendedName>
        <fullName evidence="6">Ion-translocating oxidoreductase complex subunit G</fullName>
        <ecNumber evidence="6">7.-.-.-</ecNumber>
    </recommendedName>
    <alternativeName>
        <fullName evidence="6">Rnf electron transport complex subunit G</fullName>
    </alternativeName>
</protein>
<dbReference type="GO" id="GO:0022900">
    <property type="term" value="P:electron transport chain"/>
    <property type="evidence" value="ECO:0007669"/>
    <property type="project" value="UniProtKB-UniRule"/>
</dbReference>
<dbReference type="GO" id="GO:0010181">
    <property type="term" value="F:FMN binding"/>
    <property type="evidence" value="ECO:0007669"/>
    <property type="project" value="InterPro"/>
</dbReference>